<accession>A0A4Q6XFT0</accession>
<keyword evidence="4" id="KW-0732">Signal</keyword>
<dbReference type="OrthoDB" id="1031955at2"/>
<keyword evidence="6" id="KW-1185">Reference proteome</keyword>
<proteinExistence type="inferred from homology"/>
<dbReference type="RefSeq" id="WP_130142496.1">
    <property type="nucleotide sequence ID" value="NZ_SGIT01000003.1"/>
</dbReference>
<sequence length="673" mass="76405">MMKKNVWFIFLVVLAGLQTADAIDIPFGNGGKVLYDMNTGTFDILSREGVWLKRGFSTAKNGEAFLNTKQYTQREYTKGSFEDGYGVGAKHTITSSQRGLPDFKQIFYAYAGKDYIVVEVEIYDKTRKLITNGFVPIEGTLVTDHTDQLQSLFAPFDNDTFISYDRKSLKDTDELYSAEVGVLYHEQNRLGHIIGSIDQQIWKTGVRTVKNQDQSITVQALVGFTAKDINRDDMPHGSLEGNSIHSAKVMVGQFSDWRTGMDTYAAHIQALQRRVVHEWKEHTPVAWNSWGAMQQDINYDRLLKVTDFFAHDVQQLASGQSIYIDLDSYWDNMLKGGLEGDYSQLKKFADYVKSKGLKPGAYWAPFVDWGFGGGANRRVEGTSYTYGDIWTKVKNGYHDLDGTRALDPTHPGTQQRLALVIGKLKECGFDMIKIDFLGHAAIESTKFADPTVKTGMQAYHRGMEYLVEQLDDQMLIYAAISPNIATAPYVHMRRIACDAFSSIKDTRYTLNALTFGWWQTHLYDYMDADHIVFKNASESENTARFLSAVITGSVVLGDDFSQPGIWHKTTQQLFENQDIWPVIADGKSFVPVETDQYASRVFVKHTETDAYIALFNYDEQELHLTLSNEKLGFDKNARYKMINLTDNSIHYLSPEKPIRLDAKHAKLFKVQKN</sequence>
<name>A0A4Q6XFT0_9SPHI</name>
<evidence type="ECO:0000256" key="4">
    <source>
        <dbReference type="SAM" id="SignalP"/>
    </source>
</evidence>
<feature type="signal peptide" evidence="4">
    <location>
        <begin position="1"/>
        <end position="22"/>
    </location>
</feature>
<dbReference type="Proteomes" id="UP000292855">
    <property type="component" value="Unassembled WGS sequence"/>
</dbReference>
<comment type="caution">
    <text evidence="5">The sequence shown here is derived from an EMBL/GenBank/DDBJ whole genome shotgun (WGS) entry which is preliminary data.</text>
</comment>
<comment type="similarity">
    <text evidence="1">Belongs to the glycosyl hydrolase 27 family.</text>
</comment>
<dbReference type="PANTHER" id="PTHR11452:SF75">
    <property type="entry name" value="ALPHA-GALACTOSIDASE MEL1"/>
    <property type="match status" value="1"/>
</dbReference>
<keyword evidence="3" id="KW-0326">Glycosidase</keyword>
<protein>
    <submittedName>
        <fullName evidence="5">Alpha-galactosidase</fullName>
    </submittedName>
</protein>
<feature type="chain" id="PRO_5020825079" evidence="4">
    <location>
        <begin position="23"/>
        <end position="673"/>
    </location>
</feature>
<dbReference type="EMBL" id="SGIT01000003">
    <property type="protein sequence ID" value="RZF58711.1"/>
    <property type="molecule type" value="Genomic_DNA"/>
</dbReference>
<dbReference type="GO" id="GO:0004553">
    <property type="term" value="F:hydrolase activity, hydrolyzing O-glycosyl compounds"/>
    <property type="evidence" value="ECO:0007669"/>
    <property type="project" value="InterPro"/>
</dbReference>
<dbReference type="Gene3D" id="3.20.20.70">
    <property type="entry name" value="Aldolase class I"/>
    <property type="match status" value="1"/>
</dbReference>
<dbReference type="InterPro" id="IPR002241">
    <property type="entry name" value="Glyco_hydro_27"/>
</dbReference>
<dbReference type="PANTHER" id="PTHR11452">
    <property type="entry name" value="ALPHA-GALACTOSIDASE/ALPHA-N-ACETYLGALACTOSAMINIDASE"/>
    <property type="match status" value="1"/>
</dbReference>
<keyword evidence="2" id="KW-0378">Hydrolase</keyword>
<evidence type="ECO:0000256" key="3">
    <source>
        <dbReference type="ARBA" id="ARBA00023295"/>
    </source>
</evidence>
<organism evidence="5 6">
    <name type="scientific">Sphingobacterium corticibacterium</name>
    <dbReference type="NCBI Taxonomy" id="2484746"/>
    <lineage>
        <taxon>Bacteria</taxon>
        <taxon>Pseudomonadati</taxon>
        <taxon>Bacteroidota</taxon>
        <taxon>Sphingobacteriia</taxon>
        <taxon>Sphingobacteriales</taxon>
        <taxon>Sphingobacteriaceae</taxon>
        <taxon>Sphingobacterium</taxon>
    </lineage>
</organism>
<evidence type="ECO:0000313" key="6">
    <source>
        <dbReference type="Proteomes" id="UP000292855"/>
    </source>
</evidence>
<dbReference type="AlphaFoldDB" id="A0A4Q6XFT0"/>
<evidence type="ECO:0000313" key="5">
    <source>
        <dbReference type="EMBL" id="RZF58711.1"/>
    </source>
</evidence>
<evidence type="ECO:0000256" key="2">
    <source>
        <dbReference type="ARBA" id="ARBA00022801"/>
    </source>
</evidence>
<dbReference type="InterPro" id="IPR013785">
    <property type="entry name" value="Aldolase_TIM"/>
</dbReference>
<gene>
    <name evidence="5" type="ORF">EWE74_15390</name>
</gene>
<reference evidence="5 6" key="1">
    <citation type="submission" date="2019-02" db="EMBL/GenBank/DDBJ databases">
        <authorList>
            <person name="Li Y."/>
        </authorList>
    </citation>
    <scope>NUCLEOTIDE SEQUENCE [LARGE SCALE GENOMIC DNA]</scope>
    <source>
        <strain evidence="5 6">30C10-4-7</strain>
    </source>
</reference>
<dbReference type="InterPro" id="IPR017853">
    <property type="entry name" value="GH"/>
</dbReference>
<dbReference type="GO" id="GO:0005975">
    <property type="term" value="P:carbohydrate metabolic process"/>
    <property type="evidence" value="ECO:0007669"/>
    <property type="project" value="InterPro"/>
</dbReference>
<evidence type="ECO:0000256" key="1">
    <source>
        <dbReference type="ARBA" id="ARBA00009743"/>
    </source>
</evidence>
<dbReference type="SUPFAM" id="SSF51445">
    <property type="entry name" value="(Trans)glycosidases"/>
    <property type="match status" value="1"/>
</dbReference>